<protein>
    <submittedName>
        <fullName evidence="11">Lipoprotein-releasing system transmembrane protein LolE</fullName>
    </submittedName>
</protein>
<accession>A0A143WRF2</accession>
<dbReference type="Pfam" id="PF02687">
    <property type="entry name" value="FtsX"/>
    <property type="match status" value="1"/>
</dbReference>
<reference evidence="12" key="1">
    <citation type="submission" date="2016-01" db="EMBL/GenBank/DDBJ databases">
        <authorList>
            <person name="Husnik F."/>
        </authorList>
    </citation>
    <scope>NUCLEOTIDE SEQUENCE [LARGE SCALE GENOMIC DNA]</scope>
</reference>
<name>A0A143WRF2_9ENTR</name>
<dbReference type="GO" id="GO:0042953">
    <property type="term" value="P:lipoprotein transport"/>
    <property type="evidence" value="ECO:0007669"/>
    <property type="project" value="InterPro"/>
</dbReference>
<feature type="transmembrane region" description="Helical" evidence="8">
    <location>
        <begin position="268"/>
        <end position="291"/>
    </location>
</feature>
<evidence type="ECO:0000256" key="4">
    <source>
        <dbReference type="ARBA" id="ARBA00022475"/>
    </source>
</evidence>
<evidence type="ECO:0000256" key="5">
    <source>
        <dbReference type="ARBA" id="ARBA00022692"/>
    </source>
</evidence>
<keyword evidence="5 8" id="KW-0812">Transmembrane</keyword>
<dbReference type="InterPro" id="IPR025857">
    <property type="entry name" value="MacB_PCD"/>
</dbReference>
<keyword evidence="3" id="KW-0813">Transport</keyword>
<dbReference type="NCBIfam" id="NF008357">
    <property type="entry name" value="PRK11146.1"/>
    <property type="match status" value="1"/>
</dbReference>
<comment type="subcellular location">
    <subcellularLocation>
        <location evidence="1">Cell membrane</location>
        <topology evidence="1">Multi-pass membrane protein</topology>
    </subcellularLocation>
</comment>
<organism evidence="11 12">
    <name type="scientific">Candidatus Gullanella endobia</name>
    <dbReference type="NCBI Taxonomy" id="1070130"/>
    <lineage>
        <taxon>Bacteria</taxon>
        <taxon>Pseudomonadati</taxon>
        <taxon>Pseudomonadota</taxon>
        <taxon>Gammaproteobacteria</taxon>
        <taxon>Enterobacterales</taxon>
        <taxon>Enterobacteriaceae</taxon>
        <taxon>Candidatus Gullanella</taxon>
    </lineage>
</organism>
<dbReference type="STRING" id="1070130.FVIR_GE00472"/>
<feature type="transmembrane region" description="Helical" evidence="8">
    <location>
        <begin position="21"/>
        <end position="48"/>
    </location>
</feature>
<dbReference type="AlphaFoldDB" id="A0A143WRF2"/>
<evidence type="ECO:0000259" key="10">
    <source>
        <dbReference type="Pfam" id="PF12704"/>
    </source>
</evidence>
<evidence type="ECO:0000313" key="11">
    <source>
        <dbReference type="EMBL" id="CUX96312.1"/>
    </source>
</evidence>
<dbReference type="InterPro" id="IPR011926">
    <property type="entry name" value="LolE_gammaproteobact"/>
</dbReference>
<dbReference type="Pfam" id="PF12704">
    <property type="entry name" value="MacB_PCD"/>
    <property type="match status" value="1"/>
</dbReference>
<dbReference type="PANTHER" id="PTHR30489:SF0">
    <property type="entry name" value="LIPOPROTEIN-RELEASING SYSTEM TRANSMEMBRANE PROTEIN LOLE"/>
    <property type="match status" value="1"/>
</dbReference>
<evidence type="ECO:0000259" key="9">
    <source>
        <dbReference type="Pfam" id="PF02687"/>
    </source>
</evidence>
<gene>
    <name evidence="11" type="primary">lolE</name>
    <name evidence="11" type="ORF">FVIR_GE00472</name>
</gene>
<evidence type="ECO:0000256" key="6">
    <source>
        <dbReference type="ARBA" id="ARBA00022989"/>
    </source>
</evidence>
<dbReference type="InterPro" id="IPR051447">
    <property type="entry name" value="Lipoprotein-release_system"/>
</dbReference>
<keyword evidence="7 8" id="KW-0472">Membrane</keyword>
<feature type="domain" description="ABC3 transporter permease C-terminal" evidence="9">
    <location>
        <begin position="271"/>
        <end position="404"/>
    </location>
</feature>
<evidence type="ECO:0000256" key="2">
    <source>
        <dbReference type="ARBA" id="ARBA00005236"/>
    </source>
</evidence>
<feature type="transmembrane region" description="Helical" evidence="8">
    <location>
        <begin position="311"/>
        <end position="340"/>
    </location>
</feature>
<dbReference type="NCBIfam" id="TIGR02213">
    <property type="entry name" value="lolE_release"/>
    <property type="match status" value="1"/>
</dbReference>
<dbReference type="PANTHER" id="PTHR30489">
    <property type="entry name" value="LIPOPROTEIN-RELEASING SYSTEM TRANSMEMBRANE PROTEIN LOLE"/>
    <property type="match status" value="1"/>
</dbReference>
<dbReference type="GO" id="GO:0044874">
    <property type="term" value="P:lipoprotein localization to outer membrane"/>
    <property type="evidence" value="ECO:0007669"/>
    <property type="project" value="InterPro"/>
</dbReference>
<dbReference type="InterPro" id="IPR011925">
    <property type="entry name" value="LolCE_TM"/>
</dbReference>
<keyword evidence="12" id="KW-1185">Reference proteome</keyword>
<feature type="domain" description="MacB-like periplasmic core" evidence="10">
    <location>
        <begin position="27"/>
        <end position="227"/>
    </location>
</feature>
<evidence type="ECO:0000256" key="8">
    <source>
        <dbReference type="SAM" id="Phobius"/>
    </source>
</evidence>
<keyword evidence="4" id="KW-1003">Cell membrane</keyword>
<evidence type="ECO:0000313" key="12">
    <source>
        <dbReference type="Proteomes" id="UP000095665"/>
    </source>
</evidence>
<proteinExistence type="inferred from homology"/>
<keyword evidence="6 8" id="KW-1133">Transmembrane helix</keyword>
<keyword evidence="11" id="KW-0449">Lipoprotein</keyword>
<feature type="transmembrane region" description="Helical" evidence="8">
    <location>
        <begin position="377"/>
        <end position="396"/>
    </location>
</feature>
<sequence>MKIPLSLQIALRFSYGQRRNGMLSLVSVISIIGIALGVVVLIIGLSAMNGFERELNNRILSVLPHGEIEPVYPPFVNWKKILKYIEKVPGILSATPYVNFTSLVEYNNKFKIIQIKGIDPDIEMRLSTLSQYIQDNSLKYFHTGQQKIIVGKGLADFLKINSGDWLTVMIPERNQQMKLKHISLQVSGILTLNCKLDHSFAIVPLLDAQCYLQLGEDISGISIKVNNIFKANKIVRDAGRITNTYVKTSSWISTYGYIYHDIQMIRTIMYLAMILVIGIACFNIISTLVIAVKDKNTDIAILRTFGARDELIYTIFIWYGTLIGITGIIFGAVLGVLIAVNLTTLVNRLERILGYHFLSDDIYFIDFLPTELNWMDVTYVLTTAILLTILISFYTAKHITYIYPTKVLSGR</sequence>
<dbReference type="RefSeq" id="WP_067498476.1">
    <property type="nucleotide sequence ID" value="NZ_LN999832.1"/>
</dbReference>
<dbReference type="KEGG" id="ged:FVIR_GE00472"/>
<dbReference type="EMBL" id="LN999832">
    <property type="protein sequence ID" value="CUX96312.1"/>
    <property type="molecule type" value="Genomic_DNA"/>
</dbReference>
<evidence type="ECO:0000256" key="7">
    <source>
        <dbReference type="ARBA" id="ARBA00023136"/>
    </source>
</evidence>
<dbReference type="InterPro" id="IPR003838">
    <property type="entry name" value="ABC3_permease_C"/>
</dbReference>
<dbReference type="NCBIfam" id="TIGR02212">
    <property type="entry name" value="lolCE"/>
    <property type="match status" value="1"/>
</dbReference>
<dbReference type="PATRIC" id="fig|1070130.3.peg.789"/>
<evidence type="ECO:0000256" key="1">
    <source>
        <dbReference type="ARBA" id="ARBA00004651"/>
    </source>
</evidence>
<dbReference type="Proteomes" id="UP000095665">
    <property type="component" value="Chromosome I"/>
</dbReference>
<comment type="similarity">
    <text evidence="2">Belongs to the ABC-4 integral membrane protein family. LolC/E subfamily.</text>
</comment>
<dbReference type="GO" id="GO:0098797">
    <property type="term" value="C:plasma membrane protein complex"/>
    <property type="evidence" value="ECO:0007669"/>
    <property type="project" value="TreeGrafter"/>
</dbReference>
<dbReference type="OrthoDB" id="9808461at2"/>
<evidence type="ECO:0000256" key="3">
    <source>
        <dbReference type="ARBA" id="ARBA00022448"/>
    </source>
</evidence>